<evidence type="ECO:0000256" key="2">
    <source>
        <dbReference type="ARBA" id="ARBA00023002"/>
    </source>
</evidence>
<evidence type="ECO:0000256" key="1">
    <source>
        <dbReference type="ARBA" id="ARBA00001954"/>
    </source>
</evidence>
<evidence type="ECO:0000313" key="4">
    <source>
        <dbReference type="EMBL" id="KTD16194.1"/>
    </source>
</evidence>
<organism evidence="4 5">
    <name type="scientific">Legionella jordanis</name>
    <dbReference type="NCBI Taxonomy" id="456"/>
    <lineage>
        <taxon>Bacteria</taxon>
        <taxon>Pseudomonadati</taxon>
        <taxon>Pseudomonadota</taxon>
        <taxon>Gammaproteobacteria</taxon>
        <taxon>Legionellales</taxon>
        <taxon>Legionellaceae</taxon>
        <taxon>Legionella</taxon>
    </lineage>
</organism>
<dbReference type="STRING" id="456.Ljor_0500"/>
<keyword evidence="5" id="KW-1185">Reference proteome</keyword>
<dbReference type="OrthoDB" id="9769888at2"/>
<name>A0A0W0V7S3_9GAMM</name>
<gene>
    <name evidence="4" type="ORF">Ljor_0500</name>
</gene>
<keyword evidence="2" id="KW-0560">Oxidoreductase</keyword>
<dbReference type="EMBL" id="LNYJ01000011">
    <property type="protein sequence ID" value="KTD16194.1"/>
    <property type="molecule type" value="Genomic_DNA"/>
</dbReference>
<dbReference type="RefSeq" id="WP_058470067.1">
    <property type="nucleotide sequence ID" value="NZ_CAAAIC010000004.1"/>
</dbReference>
<dbReference type="InterPro" id="IPR042098">
    <property type="entry name" value="TauD-like_sf"/>
</dbReference>
<sequence length="331" mass="39058">MEGFSIKPGFPYVISYDRNRKFELADIEALQLDSTVNLRQQLLQYGAILFRNFPIHAVYDFSNFIKALNLGNFVNYVGGDSPRNKVTEGIYTSTEAPPHFYIPLHQELSYLSIYPKHIYFFCEIEPEFHGETIIADARTIYKALNTELVQRFQEKRLTYISHYYKENAMMKLINSFAYSHKSWMDVFETKQKAHVEQFCQDNEIDWRWLPDDWIELKHTRPAVMKHPDTQETVWFNQAHLFDFNPELLGLINFMAASLVYFRRQTRLHEISFANGDKIPREDLYHILDVLKQHSVAHSWKKGDVLILDNILCMHGRACFRGKRRILTAMTS</sequence>
<proteinExistence type="predicted"/>
<dbReference type="AlphaFoldDB" id="A0A0W0V7S3"/>
<feature type="domain" description="TauD/TfdA-like" evidence="3">
    <location>
        <begin position="21"/>
        <end position="329"/>
    </location>
</feature>
<evidence type="ECO:0000259" key="3">
    <source>
        <dbReference type="Pfam" id="PF02668"/>
    </source>
</evidence>
<dbReference type="Proteomes" id="UP000055035">
    <property type="component" value="Unassembled WGS sequence"/>
</dbReference>
<dbReference type="PATRIC" id="fig|456.5.peg.530"/>
<dbReference type="GO" id="GO:0016706">
    <property type="term" value="F:2-oxoglutarate-dependent dioxygenase activity"/>
    <property type="evidence" value="ECO:0007669"/>
    <property type="project" value="UniProtKB-ARBA"/>
</dbReference>
<dbReference type="InterPro" id="IPR003819">
    <property type="entry name" value="TauD/TfdA-like"/>
</dbReference>
<dbReference type="InterPro" id="IPR050411">
    <property type="entry name" value="AlphaKG_dependent_hydroxylases"/>
</dbReference>
<evidence type="ECO:0000313" key="5">
    <source>
        <dbReference type="Proteomes" id="UP000055035"/>
    </source>
</evidence>
<accession>A0A0W0V7S3</accession>
<dbReference type="PANTHER" id="PTHR10696">
    <property type="entry name" value="GAMMA-BUTYROBETAINE HYDROXYLASE-RELATED"/>
    <property type="match status" value="1"/>
</dbReference>
<dbReference type="PANTHER" id="PTHR10696:SF21">
    <property type="entry name" value="TAUD_TFDA-LIKE DOMAIN-CONTAINING PROTEIN"/>
    <property type="match status" value="1"/>
</dbReference>
<dbReference type="SUPFAM" id="SSF51197">
    <property type="entry name" value="Clavaminate synthase-like"/>
    <property type="match status" value="1"/>
</dbReference>
<comment type="cofactor">
    <cofactor evidence="1">
        <name>Fe(2+)</name>
        <dbReference type="ChEBI" id="CHEBI:29033"/>
    </cofactor>
</comment>
<protein>
    <submittedName>
        <fullName evidence="4">Pyoverdine biosynthesis regulatory protein SyrP-like protein</fullName>
    </submittedName>
</protein>
<reference evidence="4 5" key="1">
    <citation type="submission" date="2015-11" db="EMBL/GenBank/DDBJ databases">
        <title>Genomic analysis of 38 Legionella species identifies large and diverse effector repertoires.</title>
        <authorList>
            <person name="Burstein D."/>
            <person name="Amaro F."/>
            <person name="Zusman T."/>
            <person name="Lifshitz Z."/>
            <person name="Cohen O."/>
            <person name="Gilbert J.A."/>
            <person name="Pupko T."/>
            <person name="Shuman H.A."/>
            <person name="Segal G."/>
        </authorList>
    </citation>
    <scope>NUCLEOTIDE SEQUENCE [LARGE SCALE GENOMIC DNA]</scope>
    <source>
        <strain evidence="4 5">BL-540</strain>
    </source>
</reference>
<dbReference type="Pfam" id="PF02668">
    <property type="entry name" value="TauD"/>
    <property type="match status" value="1"/>
</dbReference>
<comment type="caution">
    <text evidence="4">The sequence shown here is derived from an EMBL/GenBank/DDBJ whole genome shotgun (WGS) entry which is preliminary data.</text>
</comment>
<dbReference type="Gene3D" id="3.60.130.10">
    <property type="entry name" value="Clavaminate synthase-like"/>
    <property type="match status" value="1"/>
</dbReference>